<comment type="caution">
    <text evidence="4">The sequence shown here is derived from an EMBL/GenBank/DDBJ whole genome shotgun (WGS) entry which is preliminary data.</text>
</comment>
<feature type="transmembrane region" description="Helical" evidence="3">
    <location>
        <begin position="58"/>
        <end position="77"/>
    </location>
</feature>
<evidence type="ECO:0000256" key="1">
    <source>
        <dbReference type="SAM" id="Coils"/>
    </source>
</evidence>
<protein>
    <submittedName>
        <fullName evidence="4">Uncharacterized protein</fullName>
    </submittedName>
</protein>
<dbReference type="Proteomes" id="UP001438707">
    <property type="component" value="Unassembled WGS sequence"/>
</dbReference>
<feature type="compositionally biased region" description="Basic and acidic residues" evidence="2">
    <location>
        <begin position="7"/>
        <end position="24"/>
    </location>
</feature>
<sequence>MFGSSDKSSKGYGRPEEETGKRSLNDLSSSLRDVEVPFATAGPPSGFQRLKKELQQNWWLWGSIAFAVILIGSLVIFRNSLYTKTGYGLPFLAVKENAAEACATQCKDEASALQSGKEKLDEAKLREMYDECYTKCVAEETKEVAEERESFKKEEEQFEKDIEAKEQKKTGTTGDVVDDIKADTSKTAATLQEVAATGVASVNTSAAAAPLPPPKVQGCQNLRDSILLIKSPCTHGLWEAPMSQHNLIAQLRKPRASCRGLLHGRKG</sequence>
<keyword evidence="3" id="KW-0472">Membrane</keyword>
<feature type="coiled-coil region" evidence="1">
    <location>
        <begin position="137"/>
        <end position="168"/>
    </location>
</feature>
<organism evidence="4 5">
    <name type="scientific">Apatococcus lobatus</name>
    <dbReference type="NCBI Taxonomy" id="904363"/>
    <lineage>
        <taxon>Eukaryota</taxon>
        <taxon>Viridiplantae</taxon>
        <taxon>Chlorophyta</taxon>
        <taxon>core chlorophytes</taxon>
        <taxon>Trebouxiophyceae</taxon>
        <taxon>Chlorellales</taxon>
        <taxon>Chlorellaceae</taxon>
        <taxon>Apatococcus</taxon>
    </lineage>
</organism>
<keyword evidence="5" id="KW-1185">Reference proteome</keyword>
<keyword evidence="3" id="KW-0812">Transmembrane</keyword>
<keyword evidence="1" id="KW-0175">Coiled coil</keyword>
<name>A0AAW1RST0_9CHLO</name>
<keyword evidence="3" id="KW-1133">Transmembrane helix</keyword>
<reference evidence="4 5" key="1">
    <citation type="journal article" date="2024" name="Nat. Commun.">
        <title>Phylogenomics reveals the evolutionary origins of lichenization in chlorophyte algae.</title>
        <authorList>
            <person name="Puginier C."/>
            <person name="Libourel C."/>
            <person name="Otte J."/>
            <person name="Skaloud P."/>
            <person name="Haon M."/>
            <person name="Grisel S."/>
            <person name="Petersen M."/>
            <person name="Berrin J.G."/>
            <person name="Delaux P.M."/>
            <person name="Dal Grande F."/>
            <person name="Keller J."/>
        </authorList>
    </citation>
    <scope>NUCLEOTIDE SEQUENCE [LARGE SCALE GENOMIC DNA]</scope>
    <source>
        <strain evidence="4 5">SAG 2145</strain>
    </source>
</reference>
<accession>A0AAW1RST0</accession>
<evidence type="ECO:0000256" key="3">
    <source>
        <dbReference type="SAM" id="Phobius"/>
    </source>
</evidence>
<evidence type="ECO:0000313" key="4">
    <source>
        <dbReference type="EMBL" id="KAK9836817.1"/>
    </source>
</evidence>
<dbReference type="EMBL" id="JALJOS010000007">
    <property type="protein sequence ID" value="KAK9836817.1"/>
    <property type="molecule type" value="Genomic_DNA"/>
</dbReference>
<evidence type="ECO:0000313" key="5">
    <source>
        <dbReference type="Proteomes" id="UP001438707"/>
    </source>
</evidence>
<proteinExistence type="predicted"/>
<gene>
    <name evidence="4" type="ORF">WJX74_008786</name>
</gene>
<dbReference type="AlphaFoldDB" id="A0AAW1RST0"/>
<feature type="region of interest" description="Disordered" evidence="2">
    <location>
        <begin position="1"/>
        <end position="26"/>
    </location>
</feature>
<evidence type="ECO:0000256" key="2">
    <source>
        <dbReference type="SAM" id="MobiDB-lite"/>
    </source>
</evidence>